<evidence type="ECO:0000259" key="1">
    <source>
        <dbReference type="Pfam" id="PF17676"/>
    </source>
</evidence>
<dbReference type="AlphaFoldDB" id="A0A645H000"/>
<dbReference type="InterPro" id="IPR040921">
    <property type="entry name" value="Peptidase_S66C"/>
</dbReference>
<comment type="caution">
    <text evidence="2">The sequence shown here is derived from an EMBL/GenBank/DDBJ whole genome shotgun (WGS) entry which is preliminary data.</text>
</comment>
<dbReference type="Pfam" id="PF17676">
    <property type="entry name" value="Peptidase_S66C"/>
    <property type="match status" value="1"/>
</dbReference>
<evidence type="ECO:0000313" key="2">
    <source>
        <dbReference type="EMBL" id="MPN31309.1"/>
    </source>
</evidence>
<dbReference type="SUPFAM" id="SSF141986">
    <property type="entry name" value="LD-carboxypeptidase A C-terminal domain-like"/>
    <property type="match status" value="1"/>
</dbReference>
<proteinExistence type="predicted"/>
<protein>
    <recommendedName>
        <fullName evidence="1">LD-carboxypeptidase C-terminal domain-containing protein</fullName>
    </recommendedName>
</protein>
<sequence length="57" mass="6216">MAITQVVSQEEGLTNLPIFYNVNIGHAMPIGILPYGINTELNCENKTIILLESATVN</sequence>
<gene>
    <name evidence="2" type="ORF">SDC9_178783</name>
</gene>
<organism evidence="2">
    <name type="scientific">bioreactor metagenome</name>
    <dbReference type="NCBI Taxonomy" id="1076179"/>
    <lineage>
        <taxon>unclassified sequences</taxon>
        <taxon>metagenomes</taxon>
        <taxon>ecological metagenomes</taxon>
    </lineage>
</organism>
<feature type="domain" description="LD-carboxypeptidase C-terminal" evidence="1">
    <location>
        <begin position="3"/>
        <end position="41"/>
    </location>
</feature>
<accession>A0A645H000</accession>
<reference evidence="2" key="1">
    <citation type="submission" date="2019-08" db="EMBL/GenBank/DDBJ databases">
        <authorList>
            <person name="Kucharzyk K."/>
            <person name="Murdoch R.W."/>
            <person name="Higgins S."/>
            <person name="Loffler F."/>
        </authorList>
    </citation>
    <scope>NUCLEOTIDE SEQUENCE</scope>
</reference>
<dbReference type="EMBL" id="VSSQ01082792">
    <property type="protein sequence ID" value="MPN31309.1"/>
    <property type="molecule type" value="Genomic_DNA"/>
</dbReference>
<name>A0A645H000_9ZZZZ</name>
<dbReference type="Gene3D" id="3.50.30.60">
    <property type="entry name" value="LD-carboxypeptidase A C-terminal domain-like"/>
    <property type="match status" value="1"/>
</dbReference>
<dbReference type="InterPro" id="IPR027461">
    <property type="entry name" value="Carboxypeptidase_A_C_sf"/>
</dbReference>